<feature type="compositionally biased region" description="Acidic residues" evidence="1">
    <location>
        <begin position="126"/>
        <end position="148"/>
    </location>
</feature>
<dbReference type="Proteomes" id="UP000823405">
    <property type="component" value="Unassembled WGS sequence"/>
</dbReference>
<feature type="compositionally biased region" description="Basic residues" evidence="1">
    <location>
        <begin position="193"/>
        <end position="208"/>
    </location>
</feature>
<organism evidence="2 3">
    <name type="scientific">Linnemannia gamsii</name>
    <dbReference type="NCBI Taxonomy" id="64522"/>
    <lineage>
        <taxon>Eukaryota</taxon>
        <taxon>Fungi</taxon>
        <taxon>Fungi incertae sedis</taxon>
        <taxon>Mucoromycota</taxon>
        <taxon>Mortierellomycotina</taxon>
        <taxon>Mortierellomycetes</taxon>
        <taxon>Mortierellales</taxon>
        <taxon>Mortierellaceae</taxon>
        <taxon>Linnemannia</taxon>
    </lineage>
</organism>
<name>A0A9P6QQI6_9FUNG</name>
<feature type="compositionally biased region" description="Basic residues" evidence="1">
    <location>
        <begin position="25"/>
        <end position="41"/>
    </location>
</feature>
<accession>A0A9P6QQI6</accession>
<dbReference type="AlphaFoldDB" id="A0A9P6QQI6"/>
<proteinExistence type="predicted"/>
<comment type="caution">
    <text evidence="2">The sequence shown here is derived from an EMBL/GenBank/DDBJ whole genome shotgun (WGS) entry which is preliminary data.</text>
</comment>
<evidence type="ECO:0000313" key="3">
    <source>
        <dbReference type="Proteomes" id="UP000823405"/>
    </source>
</evidence>
<dbReference type="OrthoDB" id="2447580at2759"/>
<feature type="non-terminal residue" evidence="2">
    <location>
        <position position="1"/>
    </location>
</feature>
<protein>
    <submittedName>
        <fullName evidence="2">Uncharacterized protein</fullName>
    </submittedName>
</protein>
<gene>
    <name evidence="2" type="ORF">BGZ97_009086</name>
</gene>
<sequence length="255" mass="28964">QAGANGSPSKDDVTAAGFETENHKPVLHHHKKHAQGHKKDHRPNCEELSLKCNDKVIDKIMCKLTDWPVRVEVEVESESQSKQVFKSTNNDKNFKKNCKKSIIQRGISLPPPCSDKSDIVSLSSMPEEDEDEDDNDNNNDDNGGDEDDSGNKNEALEEVEGQTDLDPTREQDLWKHKKRRHRQCRNGDSHLHQDHRHYGKHKKNQNKKHPWRNLCVANGTFCGSNLFGCNFDRGYVYICDGHGTMPKRGEKCANG</sequence>
<evidence type="ECO:0000313" key="2">
    <source>
        <dbReference type="EMBL" id="KAG0282185.1"/>
    </source>
</evidence>
<dbReference type="EMBL" id="JAAAIN010004289">
    <property type="protein sequence ID" value="KAG0282185.1"/>
    <property type="molecule type" value="Genomic_DNA"/>
</dbReference>
<reference evidence="2" key="1">
    <citation type="journal article" date="2020" name="Fungal Divers.">
        <title>Resolving the Mortierellaceae phylogeny through synthesis of multi-gene phylogenetics and phylogenomics.</title>
        <authorList>
            <person name="Vandepol N."/>
            <person name="Liber J."/>
            <person name="Desiro A."/>
            <person name="Na H."/>
            <person name="Kennedy M."/>
            <person name="Barry K."/>
            <person name="Grigoriev I.V."/>
            <person name="Miller A.N."/>
            <person name="O'Donnell K."/>
            <person name="Stajich J.E."/>
            <person name="Bonito G."/>
        </authorList>
    </citation>
    <scope>NUCLEOTIDE SEQUENCE</scope>
    <source>
        <strain evidence="2">NVP60</strain>
    </source>
</reference>
<keyword evidence="3" id="KW-1185">Reference proteome</keyword>
<feature type="region of interest" description="Disordered" evidence="1">
    <location>
        <begin position="105"/>
        <end position="208"/>
    </location>
</feature>
<feature type="compositionally biased region" description="Basic residues" evidence="1">
    <location>
        <begin position="175"/>
        <end position="184"/>
    </location>
</feature>
<evidence type="ECO:0000256" key="1">
    <source>
        <dbReference type="SAM" id="MobiDB-lite"/>
    </source>
</evidence>
<feature type="region of interest" description="Disordered" evidence="1">
    <location>
        <begin position="1"/>
        <end position="43"/>
    </location>
</feature>